<dbReference type="AlphaFoldDB" id="A0AA82N3E9"/>
<name>A0AA82N3E9_SCHMA</name>
<dbReference type="WBParaSite" id="Smp_331390.1">
    <property type="protein sequence ID" value="Smp_331390.1"/>
    <property type="gene ID" value="Smp_331390"/>
</dbReference>
<proteinExistence type="predicted"/>
<organism evidence="1 2">
    <name type="scientific">Schistosoma mansoni</name>
    <name type="common">Blood fluke</name>
    <dbReference type="NCBI Taxonomy" id="6183"/>
    <lineage>
        <taxon>Eukaryota</taxon>
        <taxon>Metazoa</taxon>
        <taxon>Spiralia</taxon>
        <taxon>Lophotrochozoa</taxon>
        <taxon>Platyhelminthes</taxon>
        <taxon>Trematoda</taxon>
        <taxon>Digenea</taxon>
        <taxon>Strigeidida</taxon>
        <taxon>Schistosomatoidea</taxon>
        <taxon>Schistosomatidae</taxon>
        <taxon>Schistosoma</taxon>
    </lineage>
</organism>
<reference evidence="2" key="2">
    <citation type="submission" date="2023-11" db="UniProtKB">
        <authorList>
            <consortium name="WormBaseParasite"/>
        </authorList>
    </citation>
    <scope>IDENTIFICATION</scope>
    <source>
        <strain evidence="2">Puerto Rican</strain>
    </source>
</reference>
<dbReference type="Proteomes" id="UP000008854">
    <property type="component" value="Unassembled WGS sequence"/>
</dbReference>
<keyword evidence="1" id="KW-1185">Reference proteome</keyword>
<evidence type="ECO:0000313" key="2">
    <source>
        <dbReference type="WBParaSite" id="Smp_331390.1"/>
    </source>
</evidence>
<reference evidence="1" key="1">
    <citation type="journal article" date="2012" name="PLoS Negl. Trop. Dis.">
        <title>A systematically improved high quality genome and transcriptome of the human blood fluke Schistosoma mansoni.</title>
        <authorList>
            <person name="Protasio A.V."/>
            <person name="Tsai I.J."/>
            <person name="Babbage A."/>
            <person name="Nichol S."/>
            <person name="Hunt M."/>
            <person name="Aslett M.A."/>
            <person name="De Silva N."/>
            <person name="Velarde G.S."/>
            <person name="Anderson T.J."/>
            <person name="Clark R.C."/>
            <person name="Davidson C."/>
            <person name="Dillon G.P."/>
            <person name="Holroyd N.E."/>
            <person name="LoVerde P.T."/>
            <person name="Lloyd C."/>
            <person name="McQuillan J."/>
            <person name="Oliveira G."/>
            <person name="Otto T.D."/>
            <person name="Parker-Manuel S.J."/>
            <person name="Quail M.A."/>
            <person name="Wilson R.A."/>
            <person name="Zerlotini A."/>
            <person name="Dunne D.W."/>
            <person name="Berriman M."/>
        </authorList>
    </citation>
    <scope>NUCLEOTIDE SEQUENCE [LARGE SCALE GENOMIC DNA]</scope>
    <source>
        <strain evidence="1">Puerto Rican</strain>
    </source>
</reference>
<sequence>MLLLFTLKQKYNSTLSHCQSAVNLYSYIYIVKWCI</sequence>
<protein>
    <submittedName>
        <fullName evidence="2">Uncharacterized protein</fullName>
    </submittedName>
</protein>
<evidence type="ECO:0000313" key="1">
    <source>
        <dbReference type="Proteomes" id="UP000008854"/>
    </source>
</evidence>
<accession>A0AA82N3E9</accession>